<sequence length="63" mass="7324">MHMRGSGGFSEEHRSKHTYPGGQKTCQLLINHITIFYEWVKRLCLFYNNGGDILFIISFSRST</sequence>
<reference evidence="2" key="1">
    <citation type="submission" date="2014-09" db="EMBL/GenBank/DDBJ databases">
        <authorList>
            <person name="Magalhaes I.L.F."/>
            <person name="Oliveira U."/>
            <person name="Santos F.R."/>
            <person name="Vidigal T.H.D.A."/>
            <person name="Brescovit A.D."/>
            <person name="Santos A.J."/>
        </authorList>
    </citation>
    <scope>NUCLEOTIDE SEQUENCE</scope>
    <source>
        <tissue evidence="2">Shoot tissue taken approximately 20 cm above the soil surface</tissue>
    </source>
</reference>
<dbReference type="AlphaFoldDB" id="A0A0A9HKZ9"/>
<organism evidence="2">
    <name type="scientific">Arundo donax</name>
    <name type="common">Giant reed</name>
    <name type="synonym">Donax arundinaceus</name>
    <dbReference type="NCBI Taxonomy" id="35708"/>
    <lineage>
        <taxon>Eukaryota</taxon>
        <taxon>Viridiplantae</taxon>
        <taxon>Streptophyta</taxon>
        <taxon>Embryophyta</taxon>
        <taxon>Tracheophyta</taxon>
        <taxon>Spermatophyta</taxon>
        <taxon>Magnoliopsida</taxon>
        <taxon>Liliopsida</taxon>
        <taxon>Poales</taxon>
        <taxon>Poaceae</taxon>
        <taxon>PACMAD clade</taxon>
        <taxon>Arundinoideae</taxon>
        <taxon>Arundineae</taxon>
        <taxon>Arundo</taxon>
    </lineage>
</organism>
<evidence type="ECO:0000256" key="1">
    <source>
        <dbReference type="SAM" id="MobiDB-lite"/>
    </source>
</evidence>
<dbReference type="EMBL" id="GBRH01160051">
    <property type="protein sequence ID" value="JAE37845.1"/>
    <property type="molecule type" value="Transcribed_RNA"/>
</dbReference>
<evidence type="ECO:0000313" key="2">
    <source>
        <dbReference type="EMBL" id="JAE37845.1"/>
    </source>
</evidence>
<reference evidence="2" key="2">
    <citation type="journal article" date="2015" name="Data Brief">
        <title>Shoot transcriptome of the giant reed, Arundo donax.</title>
        <authorList>
            <person name="Barrero R.A."/>
            <person name="Guerrero F.D."/>
            <person name="Moolhuijzen P."/>
            <person name="Goolsby J.A."/>
            <person name="Tidwell J."/>
            <person name="Bellgard S.E."/>
            <person name="Bellgard M.I."/>
        </authorList>
    </citation>
    <scope>NUCLEOTIDE SEQUENCE</scope>
    <source>
        <tissue evidence="2">Shoot tissue taken approximately 20 cm above the soil surface</tissue>
    </source>
</reference>
<feature type="region of interest" description="Disordered" evidence="1">
    <location>
        <begin position="1"/>
        <end position="20"/>
    </location>
</feature>
<name>A0A0A9HKZ9_ARUDO</name>
<accession>A0A0A9HKZ9</accession>
<proteinExistence type="predicted"/>
<protein>
    <submittedName>
        <fullName evidence="2">Uncharacterized protein</fullName>
    </submittedName>
</protein>